<dbReference type="Proteomes" id="UP000176445">
    <property type="component" value="Unassembled WGS sequence"/>
</dbReference>
<comment type="caution">
    <text evidence="2">The sequence shown here is derived from an EMBL/GenBank/DDBJ whole genome shotgun (WGS) entry which is preliminary data.</text>
</comment>
<evidence type="ECO:0000313" key="2">
    <source>
        <dbReference type="EMBL" id="OGG49746.1"/>
    </source>
</evidence>
<dbReference type="EMBL" id="MFKW01000068">
    <property type="protein sequence ID" value="OGG49746.1"/>
    <property type="molecule type" value="Genomic_DNA"/>
</dbReference>
<proteinExistence type="predicted"/>
<evidence type="ECO:0000256" key="1">
    <source>
        <dbReference type="SAM" id="MobiDB-lite"/>
    </source>
</evidence>
<feature type="region of interest" description="Disordered" evidence="1">
    <location>
        <begin position="22"/>
        <end position="73"/>
    </location>
</feature>
<dbReference type="PROSITE" id="PS51257">
    <property type="entry name" value="PROKAR_LIPOPROTEIN"/>
    <property type="match status" value="1"/>
</dbReference>
<accession>A0A1F6CKH1</accession>
<organism evidence="2 3">
    <name type="scientific">Candidatus Kaiserbacteria bacterium RIFCSPHIGHO2_01_FULL_54_36b</name>
    <dbReference type="NCBI Taxonomy" id="1798483"/>
    <lineage>
        <taxon>Bacteria</taxon>
        <taxon>Candidatus Kaiseribacteriota</taxon>
    </lineage>
</organism>
<dbReference type="AlphaFoldDB" id="A0A1F6CKH1"/>
<reference evidence="2 3" key="1">
    <citation type="journal article" date="2016" name="Nat. Commun.">
        <title>Thousands of microbial genomes shed light on interconnected biogeochemical processes in an aquifer system.</title>
        <authorList>
            <person name="Anantharaman K."/>
            <person name="Brown C.T."/>
            <person name="Hug L.A."/>
            <person name="Sharon I."/>
            <person name="Castelle C.J."/>
            <person name="Probst A.J."/>
            <person name="Thomas B.C."/>
            <person name="Singh A."/>
            <person name="Wilkins M.J."/>
            <person name="Karaoz U."/>
            <person name="Brodie E.L."/>
            <person name="Williams K.H."/>
            <person name="Hubbard S.S."/>
            <person name="Banfield J.F."/>
        </authorList>
    </citation>
    <scope>NUCLEOTIDE SEQUENCE [LARGE SCALE GENOMIC DNA]</scope>
</reference>
<evidence type="ECO:0000313" key="3">
    <source>
        <dbReference type="Proteomes" id="UP000176445"/>
    </source>
</evidence>
<gene>
    <name evidence="2" type="ORF">A2704_06960</name>
</gene>
<name>A0A1F6CKH1_9BACT</name>
<protein>
    <submittedName>
        <fullName evidence="2">Uncharacterized protein</fullName>
    </submittedName>
</protein>
<feature type="compositionally biased region" description="Acidic residues" evidence="1">
    <location>
        <begin position="31"/>
        <end position="73"/>
    </location>
</feature>
<sequence length="576" mass="61431">MKKMMLCVVVALVGCGGSTGLIDDPRLVADGDADSDSDTDADTDSDADADADSDSDSDSNSDADVDSDSDADADQQDCLLVEKNWEIPDASPELPSGVLGSEIAVGSFSVTSLCEDVDITQIILADDMDVDATGDTMADIFQNLQLTFRDGTRVAGVFGWLTDLEGMTYAFTPRIPFRVRVDERIVFHVFADVMREHSLSSLGDVNDDTDGVVNVSEVIAAGMESGAPYLADLDDLQRLWLAERGGLTVSLDPHNPPGRQLVMGAEDVEVARFDFSASRLLENVVVDEVTIHFDLLVGLGSLWNLKLRRADTGAQIGGTLASLNNLGEAVFDWLSLEVPAGGIIPVSLTAEVTSWEGGGRSGDQFQPVIRMDEPDVPAVSVQATGRSSGQSIDGPSQHYGLGEEDEDVLANVFTIYRTRITISRAADSPCGPQSSSSRQTVAKFVVNNAMNEGSYSATISRFNLDVGSTIETTAPRAVRVYKDSVMESNLLAEYNYLAGVTMGDVDFDSFEETEIVGSNSADHTRTFIVTLDTSDAATDDRVTVGLDLGDIAWSDGISEEITAIDTLPVAGCTLAY</sequence>